<dbReference type="CDD" id="cd08956">
    <property type="entry name" value="KR_3_FAS_SDR_x"/>
    <property type="match status" value="1"/>
</dbReference>
<evidence type="ECO:0000313" key="8">
    <source>
        <dbReference type="Proteomes" id="UP000239203"/>
    </source>
</evidence>
<feature type="domain" description="Carrier" evidence="5">
    <location>
        <begin position="2179"/>
        <end position="2254"/>
    </location>
</feature>
<dbReference type="InterPro" id="IPR020841">
    <property type="entry name" value="PKS_Beta-ketoAc_synthase_dom"/>
</dbReference>
<dbReference type="EMBL" id="PTIX01000005">
    <property type="protein sequence ID" value="PPK68484.1"/>
    <property type="molecule type" value="Genomic_DNA"/>
</dbReference>
<dbReference type="InterPro" id="IPR001227">
    <property type="entry name" value="Ac_transferase_dom_sf"/>
</dbReference>
<dbReference type="Gene3D" id="1.10.1200.10">
    <property type="entry name" value="ACP-like"/>
    <property type="match status" value="3"/>
</dbReference>
<dbReference type="Pfam" id="PF02801">
    <property type="entry name" value="Ketoacyl-synt_C"/>
    <property type="match status" value="3"/>
</dbReference>
<dbReference type="InterPro" id="IPR014031">
    <property type="entry name" value="Ketoacyl_synth_C"/>
</dbReference>
<dbReference type="SUPFAM" id="SSF53901">
    <property type="entry name" value="Thiolase-like"/>
    <property type="match status" value="3"/>
</dbReference>
<dbReference type="GO" id="GO:0031177">
    <property type="term" value="F:phosphopantetheine binding"/>
    <property type="evidence" value="ECO:0007669"/>
    <property type="project" value="InterPro"/>
</dbReference>
<dbReference type="PROSITE" id="PS00012">
    <property type="entry name" value="PHOSPHOPANTETHEINE"/>
    <property type="match status" value="1"/>
</dbReference>
<dbReference type="InterPro" id="IPR032821">
    <property type="entry name" value="PKS_assoc"/>
</dbReference>
<dbReference type="RefSeq" id="WP_146108003.1">
    <property type="nucleotide sequence ID" value="NZ_CP154825.1"/>
</dbReference>
<dbReference type="Pfam" id="PF16197">
    <property type="entry name" value="KAsynt_C_assoc"/>
    <property type="match status" value="3"/>
</dbReference>
<dbReference type="InterPro" id="IPR016036">
    <property type="entry name" value="Malonyl_transacylase_ACP-bd"/>
</dbReference>
<dbReference type="CDD" id="cd08952">
    <property type="entry name" value="KR_1_SDR_x"/>
    <property type="match status" value="1"/>
</dbReference>
<organism evidence="7 8">
    <name type="scientific">Actinokineospora auranticolor</name>
    <dbReference type="NCBI Taxonomy" id="155976"/>
    <lineage>
        <taxon>Bacteria</taxon>
        <taxon>Bacillati</taxon>
        <taxon>Actinomycetota</taxon>
        <taxon>Actinomycetes</taxon>
        <taxon>Pseudonocardiales</taxon>
        <taxon>Pseudonocardiaceae</taxon>
        <taxon>Actinokineospora</taxon>
    </lineage>
</organism>
<dbReference type="InterPro" id="IPR057326">
    <property type="entry name" value="KR_dom"/>
</dbReference>
<dbReference type="Gene3D" id="3.30.70.3290">
    <property type="match status" value="3"/>
</dbReference>
<dbReference type="Proteomes" id="UP000239203">
    <property type="component" value="Unassembled WGS sequence"/>
</dbReference>
<comment type="caution">
    <text evidence="7">The sequence shown here is derived from an EMBL/GenBank/DDBJ whole genome shotgun (WGS) entry which is preliminary data.</text>
</comment>
<dbReference type="SUPFAM" id="SSF51735">
    <property type="entry name" value="NAD(P)-binding Rossmann-fold domains"/>
    <property type="match status" value="3"/>
</dbReference>
<dbReference type="Pfam" id="PF08659">
    <property type="entry name" value="KR"/>
    <property type="match status" value="2"/>
</dbReference>
<dbReference type="InterPro" id="IPR016035">
    <property type="entry name" value="Acyl_Trfase/lysoPLipase"/>
</dbReference>
<dbReference type="Pfam" id="PF00698">
    <property type="entry name" value="Acyl_transf_1"/>
    <property type="match status" value="3"/>
</dbReference>
<dbReference type="InterPro" id="IPR018201">
    <property type="entry name" value="Ketoacyl_synth_AS"/>
</dbReference>
<keyword evidence="2" id="KW-0597">Phosphoprotein</keyword>
<dbReference type="SUPFAM" id="SSF52151">
    <property type="entry name" value="FabD/lysophospholipase-like"/>
    <property type="match status" value="3"/>
</dbReference>
<evidence type="ECO:0000259" key="5">
    <source>
        <dbReference type="PROSITE" id="PS50075"/>
    </source>
</evidence>
<dbReference type="InterPro" id="IPR013968">
    <property type="entry name" value="PKS_KR"/>
</dbReference>
<feature type="domain" description="Carrier" evidence="5">
    <location>
        <begin position="863"/>
        <end position="938"/>
    </location>
</feature>
<accession>A0A2S6GTE9</accession>
<dbReference type="PROSITE" id="PS52004">
    <property type="entry name" value="KS3_2"/>
    <property type="match status" value="3"/>
</dbReference>
<dbReference type="SUPFAM" id="SSF47336">
    <property type="entry name" value="ACP-like"/>
    <property type="match status" value="3"/>
</dbReference>
<sequence>MRAPRSADVAVVGVACRLPAAPDPAAFWRLLARGGDAVTEVPAGRWPDERVLDPAAHEHVRLGGFLDRVADFDADFFGISPREAAAMDPQHRLALELAWEALEDAGIPPRSTDGTAVLLGAMSDDHAHLLRQAAGGSLTGAHRGALANRVSYALGLTGPSLTVDCGQSSSLVAVHLAGAELVAGRADLALAGGVNLNLSAATALGVHEFGALSPDGRCHTFDARANGYVRGEGGAVVVLKRLADALADGDHVYCVVRGGAVNNDGGGETYTTPDGAAQRRLLRAACAAADVDPADLDFVELHGTGTRVGDPVEAGALGAVYGRAAGRRAPLPVGSAKTNVGHLEGAAGIVGLLKAALALDRKALPPSLNFRDPNPAIDLDALNLTVHTGLGALDRPVLAGVSSFGMGGTNCHLVLESAPEPRPVDTPDLPLTPITISAHTPRALRAQARAIAGAVESGDLNRVAAALTHRHTFDHRAVVIAESGDEAARLLNALADGQDHPGVTTGEVTGGGLAFLFPGQGAQRPGMGREPHERLPAFADAFDAVATHLDPLLGRSLRDLVLAGTDLDDTAHTQPALFAVEVATAATLRHFGVEPDYLIGHSIGEIAAAHLAGVLSLPDACALVAARGRLMGALPRGGAMAAVQASEAEVAGTGVDVAAVNAPDSVVVSGAADAVARVVAEFAARGRKTTTLKVSHAFHSALMDPMLAEFAEVAARLDYAEPAIPVVSTSLGRLAAPGELSTPDHWVRHARDAVRFHDGLTALRQAGVTRFVEVGPGATLTGLVGSDSVRATPLRAPDAELRSTLRALADLHVSGTDITWPALLGKARTPLPTYPFQRRTHSLFHDTPTETPSEDTATTLRPGQVFDAVRAHVAHVLGHTDPDDVDPRRRFRDLGFDSLGAVELRDRLADATGLALPSSLLYDHPTPNAVAERLAVLLDGAPEVVAAPVMAADDDPVCVVGMACRLPGGVTGPDDLWSLVAAGREGIGPFPTDRGWSATGVGGFLNGATDFDADFFEISPREALAMDPQQRLALECSWEALEHAGIDPLSVRGTDTGVFTGVMGQDYLAPLNDVTDEQRGHALTGGSPSVVSGRVAYALGTEGPAVSVDTACSSSLVALHWAAQALRRGECSLALAGGVTVMSTPGMFVEFGRQGGLAADGRCKAFSDDADGTGWSEGVGVLVLERLSDARANGHEVLAVVRGSAVNSDGASNGLTAPNGPSQERVIRRALADAGLVASDVDAVEAHGTGTRLGDPIEAGALLATYGRDRAGQPLWLGSLKSNIGHAQAAAGVAGVIKVIQAMRHGVLPRTLHADTPTSHVEWSGVKLLRAEVPWDFGRPRRAGVSSFGISGTNAHLILEEAPVSPPRPEPVVATVPWVLAARDSAALDTQISRLTATTGSPVDLGWSLATTRAALDERAVLIGTDDFRAATPIRGRATGTARFALLFPGQGAQRAGMGSRLAERFPVFAEHLAEIRSHFAPGLAEVTATGHGLADTRNTQAALFAHQVALARLLESWGVRPDVLIGHSIGEIAAAHVAGVWSLADACALVSARGRLMGELPPGGAMVSVAATEDEVAPQLTPLVAIAAVNGPGAVVLSGAEDEVLALAAHWTRRGRRTKRLTVSHAFHSPLVDPILAEFRAVARDLTYRTPRIPIVSNVTGRLATDELVDPEYWVRHVREPVRFADGVAALGVDAVAELGPRAVLSGALADLAPAPLVRDSLDEDAAVLTGVGRLWVRGVAVDWARVFDGLGAHRVALPTYPFQRNRFWPGDDVDAWRHEVTWEPIDLPAGRLAGAWAVVAGTGCPPEWAARLRAELAERGAAVVDPDADGVTGVVALLGWHESDVDGLWELAALVRGLDAPLWCVTRGESPVSAGLRGLGRVAALELGAAWGGLVDVADDDCLPRVVDVLAAGKSEVSVRSSGAFTRRLVRAAPAQAPPDLTGGTVLVTGGTGALGRHLARWLLDRGAARVVLASRRGVLTDPIPGVEAATCDVTDPDAVQRLVDDLGTGLRGVVHAAGVLRDGTLANLTRDDFDEVVRVKAVGGRNLHEATRDHDLDLFLVFSSIVGVIGNGGQAAYAAGNAYLDGLIAHRRARGLPGTAIAWGPWAGEGMAAADAVARRFRRDGITPMAPDSALRALDRAFGPALTVIADVDQARLTTSPTASLTGRLADAPDGERRRIVAEIVRDQAAAVLGHGSVDPIRPFKELGFDSLTAVEFRTALSAATGLNLAATLVYDHPTPEAAADHLLALLADTEPERVEVRAAADEPVAIVGMACRLPGGITSPDDLWDLVAAGGEGIGPYPTDRGWDPALTGAGGFLHDAAEFDAGFFGISPREARAMDPQQRLVLECAWEALERAHVDPGSLRGTPTGVYLGVSHQDYGPRAHEPAADAEGYLLTGSAPSVVSGRVAYTLGTEGPAVSVDTACSSSLVALHMAVQALRRGECSLALTGGVTVMSNPGAFVEFARQGGLAPDGRCRAFSDAADGTGWSEGVGVLVVERLSDALRAGHRVLAVVRGSAVNSDGASNGLTAPNGPSQERVIRRALADAGLAASDVDAVEAHGTGTRLGDPIEAGALLATYGREHGDRPLWLGSLKSNIGHAQAAAGVAGVIKMVQAMRHGVLPRTLHAEKPSAHIDWSRGGISLLDTEVPWEFDGPRRAGVSSFGISGTNAHVLLEQAPAVDESTVEEVGILPWPVSAADPTALRELATGLADSAAGVAEGAWTLARSRAGLPRRAVVLGADRDDLTRGLRALAAGRTTDSVITADEPLPGGTAFLFSGQGSQRTGMGQELRARFPVFAAAFDEVCGKFAIPVADAVASGERLDDTEYTQAALFAFEVALHRLLDSWGIRPDVLLGHSIGEVVAAYVAGVWSLDDACALVAARGRLMGALPAGGAMVAVEAGEDEVTPLLTDGVSIAAVNGPRAVVVSGVEAEVDAVVAALTGRRAKRLPVSHAFHSPLMDPMLDEFRAVAERLTYHPPTLAVLSNVTGDLADLTDPDYWVRHVRAAVRFADGVSGLLDRGVTRVIEVGADAVLTPAVASAADRPLLVTPAQRRSRPEVTAVLTAAAALHVHGADVDWTAVITADGTRPHPVDLPTYPFQRERFWLDTPTATTQTPILTVDWQPVALDPRASAGHTEILRPRDVTHALERLRDLLTSSTARIVVLLDGADTDPDQAAVVGLVRAAQSEHPGRVLLADAPHPPPDLTTTETHLALRDGRWLAPRLVQARPGTPGTPWEQGGTVLITGGTGALGREFARHLARTHGVRRLLLLSRSGTPDPTAELAELGCAAEVVACDAADRAVLAAVLAAIPAEYPLTGVLHAAGVLDDGVLTGLTPERLDRVLRAKAVVAANLDELTRDLPVSKFVLCSGFTGLVGGPGQANYAAANAYVDALAARRRAEGRPALALAWGLWQAGMGDRLDDNDRRRLARFGVVPMAAADCLRLFDRCQDTDHALLVPAALDLTGPDVVPHPLFARLAPRPVVVEDRLAGLAGLTGDDRRAHLLRLVLDVAAAVLGHGDRDAVAPRTGFLDQGFDSLTAVEFRQRLGTAVGRTLTTTLVFDHPSPGAVADHLATDVFPAADPVAAAVADLDALVDGLPGADRDALAGRLRGLLDRLAPPPGADGVDDLLVTADDDEIFAFIDNELGTA</sequence>
<keyword evidence="1" id="KW-0596">Phosphopantetheine</keyword>
<dbReference type="PANTHER" id="PTHR43775">
    <property type="entry name" value="FATTY ACID SYNTHASE"/>
    <property type="match status" value="1"/>
</dbReference>
<dbReference type="PANTHER" id="PTHR43775:SF51">
    <property type="entry name" value="INACTIVE PHENOLPHTHIOCEROL SYNTHESIS POLYKETIDE SYNTHASE TYPE I PKS1-RELATED"/>
    <property type="match status" value="1"/>
</dbReference>
<evidence type="ECO:0000256" key="4">
    <source>
        <dbReference type="ARBA" id="ARBA00023315"/>
    </source>
</evidence>
<keyword evidence="3" id="KW-0808">Transferase</keyword>
<dbReference type="InterPro" id="IPR014043">
    <property type="entry name" value="Acyl_transferase_dom"/>
</dbReference>
<gene>
    <name evidence="7" type="ORF">CLV40_105207</name>
</gene>
<dbReference type="GO" id="GO:0004315">
    <property type="term" value="F:3-oxoacyl-[acyl-carrier-protein] synthase activity"/>
    <property type="evidence" value="ECO:0007669"/>
    <property type="project" value="InterPro"/>
</dbReference>
<dbReference type="Gene3D" id="3.40.47.10">
    <property type="match status" value="3"/>
</dbReference>
<feature type="domain" description="Carrier" evidence="5">
    <location>
        <begin position="3504"/>
        <end position="3579"/>
    </location>
</feature>
<reference evidence="7 8" key="1">
    <citation type="submission" date="2018-02" db="EMBL/GenBank/DDBJ databases">
        <title>Genomic Encyclopedia of Archaeal and Bacterial Type Strains, Phase II (KMG-II): from individual species to whole genera.</title>
        <authorList>
            <person name="Goeker M."/>
        </authorList>
    </citation>
    <scope>NUCLEOTIDE SEQUENCE [LARGE SCALE GENOMIC DNA]</scope>
    <source>
        <strain evidence="7 8">YU 961-1</strain>
    </source>
</reference>
<dbReference type="PROSITE" id="PS00606">
    <property type="entry name" value="KS3_1"/>
    <property type="match status" value="2"/>
</dbReference>
<proteinExistence type="predicted"/>
<dbReference type="CDD" id="cd00833">
    <property type="entry name" value="PKS"/>
    <property type="match status" value="3"/>
</dbReference>
<dbReference type="SUPFAM" id="SSF55048">
    <property type="entry name" value="Probable ACP-binding domain of malonyl-CoA ACP transacylase"/>
    <property type="match status" value="3"/>
</dbReference>
<evidence type="ECO:0000256" key="2">
    <source>
        <dbReference type="ARBA" id="ARBA00022553"/>
    </source>
</evidence>
<dbReference type="Gene3D" id="3.40.50.720">
    <property type="entry name" value="NAD(P)-binding Rossmann-like Domain"/>
    <property type="match status" value="2"/>
</dbReference>
<dbReference type="OrthoDB" id="9778690at2"/>
<dbReference type="Gene3D" id="3.30.70.250">
    <property type="entry name" value="Malonyl-CoA ACP transacylase, ACP-binding"/>
    <property type="match status" value="1"/>
</dbReference>
<dbReference type="InterPro" id="IPR006162">
    <property type="entry name" value="Ppantetheine_attach_site"/>
</dbReference>
<dbReference type="InterPro" id="IPR050091">
    <property type="entry name" value="PKS_NRPS_Biosynth_Enz"/>
</dbReference>
<dbReference type="InterPro" id="IPR014030">
    <property type="entry name" value="Ketoacyl_synth_N"/>
</dbReference>
<dbReference type="SMART" id="SM00825">
    <property type="entry name" value="PKS_KS"/>
    <property type="match status" value="3"/>
</dbReference>
<dbReference type="Gene3D" id="3.40.366.10">
    <property type="entry name" value="Malonyl-Coenzyme A Acyl Carrier Protein, domain 2"/>
    <property type="match status" value="3"/>
</dbReference>
<dbReference type="GO" id="GO:0004312">
    <property type="term" value="F:fatty acid synthase activity"/>
    <property type="evidence" value="ECO:0007669"/>
    <property type="project" value="TreeGrafter"/>
</dbReference>
<dbReference type="Gene3D" id="1.10.287.1960">
    <property type="match status" value="1"/>
</dbReference>
<dbReference type="PROSITE" id="PS50075">
    <property type="entry name" value="CARRIER"/>
    <property type="match status" value="3"/>
</dbReference>
<keyword evidence="8" id="KW-1185">Reference proteome</keyword>
<dbReference type="Pfam" id="PF00550">
    <property type="entry name" value="PP-binding"/>
    <property type="match status" value="3"/>
</dbReference>
<dbReference type="SMART" id="SM00827">
    <property type="entry name" value="PKS_AT"/>
    <property type="match status" value="3"/>
</dbReference>
<dbReference type="SMART" id="SM01294">
    <property type="entry name" value="PKS_PP_betabranch"/>
    <property type="match status" value="2"/>
</dbReference>
<dbReference type="InterPro" id="IPR009081">
    <property type="entry name" value="PP-bd_ACP"/>
</dbReference>
<dbReference type="InterPro" id="IPR020806">
    <property type="entry name" value="PKS_PP-bd"/>
</dbReference>
<evidence type="ECO:0000256" key="3">
    <source>
        <dbReference type="ARBA" id="ARBA00022679"/>
    </source>
</evidence>
<protein>
    <submittedName>
        <fullName evidence="7">Type I polyketide synthase PikAI/8,8a-deoxyoleandolide synthase</fullName>
    </submittedName>
</protein>
<feature type="domain" description="Ketosynthase family 3 (KS3)" evidence="6">
    <location>
        <begin position="954"/>
        <end position="1361"/>
    </location>
</feature>
<evidence type="ECO:0000259" key="6">
    <source>
        <dbReference type="PROSITE" id="PS52004"/>
    </source>
</evidence>
<dbReference type="Pfam" id="PF00109">
    <property type="entry name" value="ketoacyl-synt"/>
    <property type="match status" value="3"/>
</dbReference>
<name>A0A2S6GTE9_9PSEU</name>
<dbReference type="GO" id="GO:0006633">
    <property type="term" value="P:fatty acid biosynthetic process"/>
    <property type="evidence" value="ECO:0007669"/>
    <property type="project" value="InterPro"/>
</dbReference>
<evidence type="ECO:0000313" key="7">
    <source>
        <dbReference type="EMBL" id="PPK68484.1"/>
    </source>
</evidence>
<dbReference type="SMART" id="SM00823">
    <property type="entry name" value="PKS_PP"/>
    <property type="match status" value="3"/>
</dbReference>
<dbReference type="InterPro" id="IPR036291">
    <property type="entry name" value="NAD(P)-bd_dom_sf"/>
</dbReference>
<dbReference type="InterPro" id="IPR036736">
    <property type="entry name" value="ACP-like_sf"/>
</dbReference>
<dbReference type="SMART" id="SM00822">
    <property type="entry name" value="PKS_KR"/>
    <property type="match status" value="2"/>
</dbReference>
<feature type="domain" description="Ketosynthase family 3 (KS3)" evidence="6">
    <location>
        <begin position="6"/>
        <end position="417"/>
    </location>
</feature>
<dbReference type="InterPro" id="IPR016039">
    <property type="entry name" value="Thiolase-like"/>
</dbReference>
<feature type="domain" description="Ketosynthase family 3 (KS3)" evidence="6">
    <location>
        <begin position="2269"/>
        <end position="2680"/>
    </location>
</feature>
<keyword evidence="4" id="KW-0012">Acyltransferase</keyword>
<evidence type="ECO:0000256" key="1">
    <source>
        <dbReference type="ARBA" id="ARBA00022450"/>
    </source>
</evidence>
<dbReference type="FunFam" id="3.40.47.10:FF:000019">
    <property type="entry name" value="Polyketide synthase type I"/>
    <property type="match status" value="2"/>
</dbReference>